<evidence type="ECO:0000259" key="1">
    <source>
        <dbReference type="Pfam" id="PF07883"/>
    </source>
</evidence>
<dbReference type="Gene3D" id="2.60.120.10">
    <property type="entry name" value="Jelly Rolls"/>
    <property type="match status" value="1"/>
</dbReference>
<evidence type="ECO:0000313" key="2">
    <source>
        <dbReference type="EMBL" id="GIZ51851.1"/>
    </source>
</evidence>
<dbReference type="InterPro" id="IPR014710">
    <property type="entry name" value="RmlC-like_jellyroll"/>
</dbReference>
<accession>A0ABQ4Q4C1</accession>
<organism evidence="2 3">
    <name type="scientific">Noviherbaspirillum aridicola</name>
    <dbReference type="NCBI Taxonomy" id="2849687"/>
    <lineage>
        <taxon>Bacteria</taxon>
        <taxon>Pseudomonadati</taxon>
        <taxon>Pseudomonadota</taxon>
        <taxon>Betaproteobacteria</taxon>
        <taxon>Burkholderiales</taxon>
        <taxon>Oxalobacteraceae</taxon>
        <taxon>Noviherbaspirillum</taxon>
    </lineage>
</organism>
<dbReference type="CDD" id="cd06981">
    <property type="entry name" value="cupin_reut_a1446"/>
    <property type="match status" value="1"/>
</dbReference>
<evidence type="ECO:0000313" key="3">
    <source>
        <dbReference type="Proteomes" id="UP000887222"/>
    </source>
</evidence>
<reference evidence="2 3" key="1">
    <citation type="journal article" date="2022" name="Int. J. Syst. Evol. Microbiol.">
        <title>Noviherbaspirillum aridicola sp. nov., isolated from an arid soil in Pakistan.</title>
        <authorList>
            <person name="Khan I.U."/>
            <person name="Saqib M."/>
            <person name="Amin A."/>
            <person name="Hussain F."/>
            <person name="Li L."/>
            <person name="Liu Y.H."/>
            <person name="Fang B.Z."/>
            <person name="Ahmed I."/>
            <person name="Li W.J."/>
        </authorList>
    </citation>
    <scope>NUCLEOTIDE SEQUENCE [LARGE SCALE GENOMIC DNA]</scope>
    <source>
        <strain evidence="2 3">NCCP-691</strain>
    </source>
</reference>
<name>A0ABQ4Q4C1_9BURK</name>
<keyword evidence="3" id="KW-1185">Reference proteome</keyword>
<feature type="domain" description="Cupin type-2" evidence="1">
    <location>
        <begin position="51"/>
        <end position="108"/>
    </location>
</feature>
<gene>
    <name evidence="2" type="ORF">NCCP691_18650</name>
</gene>
<sequence length="109" mass="12483">MNETRLPNLYAGLPPPAAEEFFETLAAGGDTRIERIVSHGHCSPPGFWYDQPRHEWVTLLRGEAVLRFERDGRTLRLGEGDHVNIPAGCRHRVEWTAPDRETVWLAVFY</sequence>
<protein>
    <submittedName>
        <fullName evidence="2">Phosphoribosylaminoimidazole carboxylase</fullName>
    </submittedName>
</protein>
<dbReference type="InterPro" id="IPR013096">
    <property type="entry name" value="Cupin_2"/>
</dbReference>
<comment type="caution">
    <text evidence="2">The sequence shown here is derived from an EMBL/GenBank/DDBJ whole genome shotgun (WGS) entry which is preliminary data.</text>
</comment>
<dbReference type="Proteomes" id="UP000887222">
    <property type="component" value="Unassembled WGS sequence"/>
</dbReference>
<dbReference type="Pfam" id="PF07883">
    <property type="entry name" value="Cupin_2"/>
    <property type="match status" value="1"/>
</dbReference>
<proteinExistence type="predicted"/>
<dbReference type="RefSeq" id="WP_220808011.1">
    <property type="nucleotide sequence ID" value="NZ_BPMK01000007.1"/>
</dbReference>
<dbReference type="SUPFAM" id="SSF51182">
    <property type="entry name" value="RmlC-like cupins"/>
    <property type="match status" value="1"/>
</dbReference>
<dbReference type="InterPro" id="IPR011051">
    <property type="entry name" value="RmlC_Cupin_sf"/>
</dbReference>
<dbReference type="EMBL" id="BPMK01000007">
    <property type="protein sequence ID" value="GIZ51851.1"/>
    <property type="molecule type" value="Genomic_DNA"/>
</dbReference>